<gene>
    <name evidence="3" type="ordered locus">Os09g0412601</name>
    <name evidence="1" type="ORF">OJ1294_G06.32</name>
    <name evidence="2" type="ORF">P0643D11.7</name>
</gene>
<proteinExistence type="predicted"/>
<reference evidence="3" key="9">
    <citation type="submission" date="2009-08" db="EMBL/GenBank/DDBJ databases">
        <title>The Second Rice Annotation Project Meeting (RAP2).</title>
        <authorList>
            <consortium name="The Rice Annotation Project (RAP)"/>
        </authorList>
    </citation>
    <scope>NUCLEOTIDE SEQUENCE</scope>
</reference>
<reference evidence="3 4" key="3">
    <citation type="journal article" date="2005" name="Nature">
        <title>The map-based sequence of the rice genome.</title>
        <authorList>
            <consortium name="International rice genome sequencing project (IRGSP)"/>
            <person name="Matsumoto T."/>
            <person name="Wu J."/>
            <person name="Kanamori H."/>
            <person name="Katayose Y."/>
            <person name="Fujisawa M."/>
            <person name="Namiki N."/>
            <person name="Mizuno H."/>
            <person name="Yamamoto K."/>
            <person name="Antonio B.A."/>
            <person name="Baba T."/>
            <person name="Sakata K."/>
            <person name="Nagamura Y."/>
            <person name="Aoki H."/>
            <person name="Arikawa K."/>
            <person name="Arita K."/>
            <person name="Bito T."/>
            <person name="Chiden Y."/>
            <person name="Fujitsuka N."/>
            <person name="Fukunaka R."/>
            <person name="Hamada M."/>
            <person name="Harada C."/>
            <person name="Hayashi A."/>
            <person name="Hijishita S."/>
            <person name="Honda M."/>
            <person name="Hosokawa S."/>
            <person name="Ichikawa Y."/>
            <person name="Idonuma A."/>
            <person name="Iijima M."/>
            <person name="Ikeda M."/>
            <person name="Ikeno M."/>
            <person name="Ito K."/>
            <person name="Ito S."/>
            <person name="Ito T."/>
            <person name="Ito Y."/>
            <person name="Ito Y."/>
            <person name="Iwabuchi A."/>
            <person name="Kamiya K."/>
            <person name="Karasawa W."/>
            <person name="Kurita K."/>
            <person name="Katagiri S."/>
            <person name="Kikuta A."/>
            <person name="Kobayashi H."/>
            <person name="Kobayashi N."/>
            <person name="Machita K."/>
            <person name="Maehara T."/>
            <person name="Masukawa M."/>
            <person name="Mizubayashi T."/>
            <person name="Mukai Y."/>
            <person name="Nagasaki H."/>
            <person name="Nagata Y."/>
            <person name="Naito S."/>
            <person name="Nakashima M."/>
            <person name="Nakama Y."/>
            <person name="Nakamichi Y."/>
            <person name="Nakamura M."/>
            <person name="Meguro A."/>
            <person name="Negishi M."/>
            <person name="Ohta I."/>
            <person name="Ohta T."/>
            <person name="Okamoto M."/>
            <person name="Ono N."/>
            <person name="Saji S."/>
            <person name="Sakaguchi M."/>
            <person name="Sakai K."/>
            <person name="Shibata M."/>
            <person name="Shimokawa T."/>
            <person name="Song J."/>
            <person name="Takazaki Y."/>
            <person name="Terasawa K."/>
            <person name="Tsugane M."/>
            <person name="Tsuji K."/>
            <person name="Ueda S."/>
            <person name="Waki K."/>
            <person name="Yamagata H."/>
            <person name="Yamamoto M."/>
            <person name="Yamamoto S."/>
            <person name="Yamane H."/>
            <person name="Yoshiki S."/>
            <person name="Yoshihara R."/>
            <person name="Yukawa K."/>
            <person name="Zhong H."/>
            <person name="Yano M."/>
            <person name="Yuan Q."/>
            <person name="Ouyang S."/>
            <person name="Liu J."/>
            <person name="Jones K.M."/>
            <person name="Gansberger K."/>
            <person name="Moffat K."/>
            <person name="Hill J."/>
            <person name="Bera J."/>
            <person name="Fadrosh D."/>
            <person name="Jin S."/>
            <person name="Johri S."/>
            <person name="Kim M."/>
            <person name="Overton L."/>
            <person name="Reardon M."/>
            <person name="Tsitrin T."/>
            <person name="Vuong H."/>
            <person name="Weaver B."/>
            <person name="Ciecko A."/>
            <person name="Tallon L."/>
            <person name="Jackson J."/>
            <person name="Pai G."/>
            <person name="Aken S.V."/>
            <person name="Utterback T."/>
            <person name="Reidmuller S."/>
            <person name="Feldblyum T."/>
            <person name="Hsiao J."/>
            <person name="Zismann V."/>
            <person name="Iobst S."/>
            <person name="de Vazeille A.R."/>
            <person name="Buell C.R."/>
            <person name="Ying K."/>
            <person name="Li Y."/>
            <person name="Lu T."/>
            <person name="Huang Y."/>
            <person name="Zhao Q."/>
            <person name="Feng Q."/>
            <person name="Zhang L."/>
            <person name="Zhu J."/>
            <person name="Weng Q."/>
            <person name="Mu J."/>
            <person name="Lu Y."/>
            <person name="Fan D."/>
            <person name="Liu Y."/>
            <person name="Guan J."/>
            <person name="Zhang Y."/>
            <person name="Yu S."/>
            <person name="Liu X."/>
            <person name="Zhang Y."/>
            <person name="Hong G."/>
            <person name="Han B."/>
            <person name="Choisne N."/>
            <person name="Demange N."/>
            <person name="Orjeda G."/>
            <person name="Samain S."/>
            <person name="Cattolico L."/>
            <person name="Pelletier E."/>
            <person name="Couloux A."/>
            <person name="Segurens B."/>
            <person name="Wincker P."/>
            <person name="D'Hont A."/>
            <person name="Scarpelli C."/>
            <person name="Weissenbach J."/>
            <person name="Salanoubat M."/>
            <person name="Quetier F."/>
            <person name="Yu Y."/>
            <person name="Kim H.R."/>
            <person name="Rambo T."/>
            <person name="Currie J."/>
            <person name="Collura K."/>
            <person name="Luo M."/>
            <person name="Yang T."/>
            <person name="Ammiraju J.S.S."/>
            <person name="Engler F."/>
            <person name="Soderlund C."/>
            <person name="Wing R.A."/>
            <person name="Palmer L.E."/>
            <person name="de la Bastide M."/>
            <person name="Spiegel L."/>
            <person name="Nascimento L."/>
            <person name="Zutavern T."/>
            <person name="O'Shaughnessy A."/>
            <person name="Dike S."/>
            <person name="Dedhia N."/>
            <person name="Preston R."/>
            <person name="Balija V."/>
            <person name="McCombie W.R."/>
            <person name="Chow T."/>
            <person name="Chen H."/>
            <person name="Chung M."/>
            <person name="Chen C."/>
            <person name="Shaw J."/>
            <person name="Wu H."/>
            <person name="Hsiao K."/>
            <person name="Chao Y."/>
            <person name="Chu M."/>
            <person name="Cheng C."/>
            <person name="Hour A."/>
            <person name="Lee P."/>
            <person name="Lin S."/>
            <person name="Lin Y."/>
            <person name="Liou J."/>
            <person name="Liu S."/>
            <person name="Hsing Y."/>
            <person name="Raghuvanshi S."/>
            <person name="Mohanty A."/>
            <person name="Bharti A.K."/>
            <person name="Gaur A."/>
            <person name="Gupta V."/>
            <person name="Kumar D."/>
            <person name="Ravi V."/>
            <person name="Vij S."/>
            <person name="Kapur A."/>
            <person name="Khurana P."/>
            <person name="Khurana P."/>
            <person name="Khurana J.P."/>
            <person name="Tyagi A.K."/>
            <person name="Gaikwad K."/>
            <person name="Singh A."/>
            <person name="Dalal V."/>
            <person name="Srivastava S."/>
            <person name="Dixit A."/>
            <person name="Pal A.K."/>
            <person name="Ghazi I.A."/>
            <person name="Yadav M."/>
            <person name="Pandit A."/>
            <person name="Bhargava A."/>
            <person name="Sureshbabu K."/>
            <person name="Batra K."/>
            <person name="Sharma T.R."/>
            <person name="Mohapatra T."/>
            <person name="Singh N.K."/>
            <person name="Messing J."/>
            <person name="Nelson A.B."/>
            <person name="Fuks G."/>
            <person name="Kavchok S."/>
            <person name="Keizer G."/>
            <person name="Linton E."/>
            <person name="Llaca V."/>
            <person name="Song R."/>
            <person name="Tanyolac B."/>
            <person name="Young S."/>
            <person name="Ho-Il K."/>
            <person name="Hahn J.H."/>
            <person name="Sangsakoo G."/>
            <person name="Vanavichit A."/>
            <person name="de Mattos Luiz.A.T."/>
            <person name="Zimmer P.D."/>
            <person name="Malone G."/>
            <person name="Dellagostin O."/>
            <person name="de Oliveira A.C."/>
            <person name="Bevan M."/>
            <person name="Bancroft I."/>
            <person name="Minx P."/>
            <person name="Cordum H."/>
            <person name="Wilson R."/>
            <person name="Cheng Z."/>
            <person name="Jin W."/>
            <person name="Jiang J."/>
            <person name="Leong S.A."/>
            <person name="Iwama H."/>
            <person name="Gojobori T."/>
            <person name="Itoh T."/>
            <person name="Niimura Y."/>
            <person name="Fujii Y."/>
            <person name="Habara T."/>
            <person name="Sakai H."/>
            <person name="Sato Y."/>
            <person name="Wilson G."/>
            <person name="Kumar K."/>
            <person name="McCouch S."/>
            <person name="Juretic N."/>
            <person name="Hoen D."/>
            <person name="Wright S."/>
            <person name="Bruskiewich R."/>
            <person name="Bureau T."/>
            <person name="Miyao A."/>
            <person name="Hirochika H."/>
            <person name="Nishikawa T."/>
            <person name="Kadowaki K."/>
            <person name="Sugiura M."/>
            <person name="Burr B."/>
            <person name="Sasaki T."/>
        </authorList>
    </citation>
    <scope>NUCLEOTIDE SEQUENCE [LARGE SCALE GENOMIC DNA]</scope>
    <source>
        <strain evidence="4">cv. Nipponbare</strain>
    </source>
</reference>
<dbReference type="EMBL" id="AP005397">
    <property type="protein sequence ID" value="BAD28530.1"/>
    <property type="molecule type" value="Genomic_DNA"/>
</dbReference>
<accession>Q6ES40</accession>
<reference evidence="1" key="1">
    <citation type="submission" date="2002-04" db="EMBL/GenBank/DDBJ databases">
        <title>Oryza sativa nipponbare(GA3) genomic DNA, chromosome 9, BAC clone:OJ1294_G06.</title>
        <authorList>
            <person name="Sasaki T."/>
            <person name="Matsumoto T."/>
            <person name="Hattori M."/>
            <person name="Sakaki Y."/>
            <person name="Katayose Y."/>
        </authorList>
    </citation>
    <scope>NUCLEOTIDE SEQUENCE</scope>
</reference>
<dbReference type="EMBL" id="AP008215">
    <property type="protein sequence ID" value="BAH94563.1"/>
    <property type="molecule type" value="Genomic_DNA"/>
</dbReference>
<evidence type="ECO:0000313" key="3">
    <source>
        <dbReference type="EMBL" id="BAH94563.1"/>
    </source>
</evidence>
<reference evidence="3" key="4">
    <citation type="journal article" date="2006" name="Nucleic Acids Res.">
        <title>The Rice Annotation Project Database (RAP-DB): hub for Oryza sativa ssp. japonica genome information.</title>
        <authorList>
            <person name="Ohyanagi H."/>
            <person name="Tanaka T."/>
            <person name="Sakai H."/>
            <person name="Shigemoto Y."/>
            <person name="Yamaguchi K."/>
            <person name="Habara T."/>
            <person name="Fujii Y."/>
            <person name="Antonio B.A."/>
            <person name="Nagamura Y."/>
            <person name="Imanishi T."/>
            <person name="Ikeo K."/>
            <person name="Itoh T."/>
            <person name="Gojobori T."/>
            <person name="Sasaki T."/>
        </authorList>
    </citation>
    <scope>NUCLEOTIDE SEQUENCE</scope>
</reference>
<reference evidence="3" key="8">
    <citation type="submission" date="2009-08" db="EMBL/GenBank/DDBJ databases">
        <title>Oryza sativa nipponbare(GA3) genomic DNA, chromosome 9.</title>
        <authorList>
            <consortium name="IRGSP(International Rice Genome Sequencing Project)"/>
        </authorList>
    </citation>
    <scope>NUCLEOTIDE SEQUENCE</scope>
</reference>
<evidence type="ECO:0000313" key="1">
    <source>
        <dbReference type="EMBL" id="BAD28375.1"/>
    </source>
</evidence>
<reference evidence="3" key="5">
    <citation type="journal article" date="2007" name="Genome Res.">
        <title>Curated Genome Annotation of Oryza sativa ssp. japonica and Comparative Genome Analysis with Arabidopsis thaliana.</title>
        <authorList>
            <consortium name="The Rice Annotation Project (RAP)"/>
            <person name="Itoh T."/>
            <person name="Tanaka T."/>
            <person name="Barrero R.A."/>
            <person name="Yamasaki C."/>
            <person name="Fujii Y."/>
            <person name="Hilton P.B."/>
            <person name="Antonio B.A."/>
            <person name="Aono H."/>
            <person name="Apweiler R."/>
            <person name="Bruskiewich R."/>
            <person name="Bureau T."/>
            <person name="Burr F."/>
            <person name="Costa de Oliveira A."/>
            <person name="Fuks G."/>
            <person name="Habara T."/>
            <person name="Haberer G."/>
            <person name="Han B."/>
            <person name="Harada E."/>
            <person name="Hiraki A.T."/>
            <person name="Hirochika H."/>
            <person name="Hoen D."/>
            <person name="Hokari H."/>
            <person name="Hosokawa S."/>
            <person name="Hsing Y."/>
            <person name="Ikawa H."/>
            <person name="Ikeo K."/>
            <person name="Imanishi T."/>
            <person name="Ito Y."/>
            <person name="Jaiswal P."/>
            <person name="Kanno M."/>
            <person name="Kawahara Y."/>
            <person name="Kawamura T."/>
            <person name="Kawashima H."/>
            <person name="Khurana J.P."/>
            <person name="Kikuchi S."/>
            <person name="Komatsu S."/>
            <person name="Koyanagi K.O."/>
            <person name="Kubooka H."/>
            <person name="Lieberherr D."/>
            <person name="Lin Y.C."/>
            <person name="Lonsdale D."/>
            <person name="Matsumoto T."/>
            <person name="Matsuya A."/>
            <person name="McCombie W.R."/>
            <person name="Messing J."/>
            <person name="Miyao A."/>
            <person name="Mulder N."/>
            <person name="Nagamura Y."/>
            <person name="Nam J."/>
            <person name="Namiki N."/>
            <person name="Numa H."/>
            <person name="Nurimoto S."/>
            <person name="O'donovan C."/>
            <person name="Ohyanagi H."/>
            <person name="Okido T."/>
            <person name="Oota S."/>
            <person name="Osato N."/>
            <person name="Palmer L.E."/>
            <person name="Quetier F."/>
            <person name="Raghuvanshi S."/>
            <person name="Saichi N."/>
            <person name="Sakai H."/>
            <person name="Sakai Y."/>
            <person name="Sakata K."/>
            <person name="Sakurai T."/>
            <person name="Sato F."/>
            <person name="Sato Y."/>
            <person name="Schoof H."/>
            <person name="Seki M."/>
            <person name="Shibata M."/>
            <person name="Shimizu Y."/>
            <person name="Shinozaki K."/>
            <person name="Shinso Y."/>
            <person name="Singh N.K."/>
            <person name="Smith-White B."/>
            <person name="Takeda J."/>
            <person name="Tanino M."/>
            <person name="Tatusova T."/>
            <person name="Thongjuea S."/>
            <person name="Todokoro F."/>
            <person name="Tsugane M."/>
            <person name="Tyagi A.K."/>
            <person name="Vanavichit A."/>
            <person name="Wang A."/>
            <person name="Wing R.A."/>
            <person name="Yamaguchi K."/>
            <person name="Yamamoto M."/>
            <person name="Yamamoto N."/>
            <person name="Yu Y."/>
            <person name="Zhang H."/>
            <person name="Zhao Q."/>
            <person name="Higo K."/>
            <person name="Burr B."/>
            <person name="Gojobori T."/>
            <person name="Sasaki T."/>
        </authorList>
    </citation>
    <scope>NUCLEOTIDE SEQUENCE</scope>
</reference>
<evidence type="ECO:0000313" key="4">
    <source>
        <dbReference type="Proteomes" id="UP000000763"/>
    </source>
</evidence>
<dbReference type="AlphaFoldDB" id="Q6ES40"/>
<dbReference type="EMBL" id="AP005093">
    <property type="protein sequence ID" value="BAD28375.1"/>
    <property type="molecule type" value="Genomic_DNA"/>
</dbReference>
<organism evidence="2 4">
    <name type="scientific">Oryza sativa subsp. japonica</name>
    <name type="common">Rice</name>
    <dbReference type="NCBI Taxonomy" id="39947"/>
    <lineage>
        <taxon>Eukaryota</taxon>
        <taxon>Viridiplantae</taxon>
        <taxon>Streptophyta</taxon>
        <taxon>Embryophyta</taxon>
        <taxon>Tracheophyta</taxon>
        <taxon>Spermatophyta</taxon>
        <taxon>Magnoliopsida</taxon>
        <taxon>Liliopsida</taxon>
        <taxon>Poales</taxon>
        <taxon>Poaceae</taxon>
        <taxon>BOP clade</taxon>
        <taxon>Oryzoideae</taxon>
        <taxon>Oryzeae</taxon>
        <taxon>Oryzinae</taxon>
        <taxon>Oryza</taxon>
        <taxon>Oryza sativa</taxon>
    </lineage>
</organism>
<sequence length="68" mass="7631">MRRAQPHAKILFMQPAAVLRARSATAPVLPAPGPTARHRRRIRRPYHPRSCVLSSLDYGTWRELSGGS</sequence>
<reference evidence="2" key="2">
    <citation type="submission" date="2002-06" db="EMBL/GenBank/DDBJ databases">
        <title>Oryza sativa nipponbare(GA3) genomic DNA, chromosome 9, PAC clone:P0643D11.</title>
        <authorList>
            <person name="Sasaki T."/>
            <person name="Matsumoto T."/>
            <person name="Katayose Y."/>
        </authorList>
    </citation>
    <scope>NUCLEOTIDE SEQUENCE</scope>
</reference>
<dbReference type="KEGG" id="dosa:Os09g0412601"/>
<reference evidence="4" key="7">
    <citation type="journal article" date="2008" name="Nucleic Acids Res.">
        <title>The rice annotation project database (RAP-DB): 2008 update.</title>
        <authorList>
            <consortium name="The rice annotation project (RAP)"/>
        </authorList>
    </citation>
    <scope>GENOME REANNOTATION</scope>
    <source>
        <strain evidence="4">cv. Nipponbare</strain>
    </source>
</reference>
<name>Q6ES40_ORYSJ</name>
<protein>
    <submittedName>
        <fullName evidence="3">Os09g0412601 protein</fullName>
    </submittedName>
</protein>
<reference evidence="3" key="6">
    <citation type="journal article" date="2008" name="Nucleic Acids Res.">
        <title>The Rice Annotation Project Database (RAP-DB): 2008 update.</title>
        <authorList>
            <consortium name="The Rice Annotation Project (RAP)"/>
            <person name="Tanaka T."/>
            <person name="Antonio B.A."/>
            <person name="Kikuchi S."/>
            <person name="Matsumoto T."/>
            <person name="Nagamura Y."/>
            <person name="Numa H."/>
            <person name="Sakai H."/>
            <person name="Wu J."/>
            <person name="Itoh T."/>
            <person name="Sasaki T."/>
            <person name="Aono R."/>
            <person name="Fujii Y."/>
            <person name="Habara T."/>
            <person name="Harada E."/>
            <person name="Kanno M."/>
            <person name="Kawahara Y."/>
            <person name="Kawashima H."/>
            <person name="Kubooka H."/>
            <person name="Matsuya A."/>
            <person name="Nakaoka H."/>
            <person name="Saichi N."/>
            <person name="Sanbonmatsu R."/>
            <person name="Sato Y."/>
            <person name="Shinso Y."/>
            <person name="Suzuki M."/>
            <person name="Takeda J."/>
            <person name="Tanino M."/>
            <person name="Todokoro F."/>
            <person name="Yamaguchi K."/>
            <person name="Yamamoto N."/>
            <person name="Yamasaki C."/>
            <person name="Imanishi T."/>
            <person name="Okido T."/>
            <person name="Tada M."/>
            <person name="Ikeo K."/>
            <person name="Tateno Y."/>
            <person name="Gojobori T."/>
            <person name="Lin Y.C."/>
            <person name="Wei F.J."/>
            <person name="Hsing Y.I."/>
            <person name="Zhao Q."/>
            <person name="Han B."/>
            <person name="Kramer M.R."/>
            <person name="McCombie R.W."/>
            <person name="Lonsdale D."/>
            <person name="O'Donovan C.C."/>
            <person name="Whitfield E.J."/>
            <person name="Apweiler R."/>
            <person name="Koyanagi K.O."/>
            <person name="Khurana J.P."/>
            <person name="Raghuvanshi S."/>
            <person name="Singh N.K."/>
            <person name="Tyagi A.K."/>
            <person name="Haberer G."/>
            <person name="Fujisawa M."/>
            <person name="Hosokawa S."/>
            <person name="Ito Y."/>
            <person name="Ikawa H."/>
            <person name="Shibata M."/>
            <person name="Yamamoto M."/>
            <person name="Bruskiewich R.M."/>
            <person name="Hoen D.R."/>
            <person name="Bureau TE."/>
            <person name="Namiki N."/>
            <person name="Ohyanagi H."/>
            <person name="Sakai Y."/>
            <person name="Nobushima S."/>
            <person name="Sakata K."/>
            <person name="Barrero R.A."/>
            <person name="Sato Y."/>
            <person name="Souvorov A."/>
            <person name="Smith-White B."/>
            <person name="Tatusova T."/>
            <person name="An S."/>
            <person name="An G."/>
            <person name="OOta S."/>
            <person name="Fuks G."/>
            <person name="Messing J."/>
            <person name="Christie K.R."/>
            <person name="Lieberherr D."/>
            <person name="Kim H."/>
            <person name="Zuccolo A."/>
            <person name="Wing R.A."/>
            <person name="Nobuta K."/>
            <person name="Green P.J."/>
            <person name="Lu C."/>
            <person name="Meyers BC."/>
            <person name="Chaparro C."/>
            <person name="Piegu B."/>
            <person name="Panaud O."/>
            <person name="Echeverria M."/>
        </authorList>
    </citation>
    <scope>NUCLEOTIDE SEQUENCE</scope>
</reference>
<evidence type="ECO:0000313" key="2">
    <source>
        <dbReference type="EMBL" id="BAD28530.1"/>
    </source>
</evidence>
<dbReference type="Proteomes" id="UP000000763">
    <property type="component" value="Chromosome 9"/>
</dbReference>